<dbReference type="InterPro" id="IPR025915">
    <property type="entry name" value="Phage_gp49_66"/>
</dbReference>
<dbReference type="AlphaFoldDB" id="A0A5P2G052"/>
<dbReference type="EMBL" id="CP044016">
    <property type="protein sequence ID" value="QES88865.1"/>
    <property type="molecule type" value="Genomic_DNA"/>
</dbReference>
<gene>
    <name evidence="1" type="ORF">E0W69_009425</name>
</gene>
<accession>A0A5P2G052</accession>
<dbReference type="KEGG" id="arac:E0W69_009425"/>
<organism evidence="1 2">
    <name type="scientific">Rhizosphaericola mali</name>
    <dbReference type="NCBI Taxonomy" id="2545455"/>
    <lineage>
        <taxon>Bacteria</taxon>
        <taxon>Pseudomonadati</taxon>
        <taxon>Bacteroidota</taxon>
        <taxon>Chitinophagia</taxon>
        <taxon>Chitinophagales</taxon>
        <taxon>Chitinophagaceae</taxon>
        <taxon>Rhizosphaericola</taxon>
    </lineage>
</organism>
<evidence type="ECO:0000313" key="1">
    <source>
        <dbReference type="EMBL" id="QES88865.1"/>
    </source>
</evidence>
<dbReference type="OrthoDB" id="9806476at2"/>
<keyword evidence="2" id="KW-1185">Reference proteome</keyword>
<dbReference type="Proteomes" id="UP000292424">
    <property type="component" value="Chromosome"/>
</dbReference>
<dbReference type="Pfam" id="PF13876">
    <property type="entry name" value="Phage_gp49_66"/>
    <property type="match status" value="1"/>
</dbReference>
<protein>
    <submittedName>
        <fullName evidence="1">Uncharacterized protein</fullName>
    </submittedName>
</protein>
<evidence type="ECO:0000313" key="2">
    <source>
        <dbReference type="Proteomes" id="UP000292424"/>
    </source>
</evidence>
<dbReference type="RefSeq" id="WP_131329813.1">
    <property type="nucleotide sequence ID" value="NZ_CP044016.1"/>
</dbReference>
<sequence length="149" mass="16817">MEQNRRFNLSEFTETEKAINNAVRLIEKKLPPSVKATKAGVLLSSTLVLVQDVLLGDEGTIPNTVTKEQVADNMQDVEVRTIQEFDKPVTHVTVRMKNGFTVRESTTCVDPTNYSEEIGAQICLERIKNQVWFLLGFLLQESLSEVKSF</sequence>
<proteinExistence type="predicted"/>
<name>A0A5P2G052_9BACT</name>
<reference evidence="1 2" key="1">
    <citation type="submission" date="2019-09" db="EMBL/GenBank/DDBJ databases">
        <title>Complete genome sequence of Arachidicoccus sp. B3-10 isolated from apple orchard soil.</title>
        <authorList>
            <person name="Kim H.S."/>
            <person name="Han K.-I."/>
            <person name="Suh M.K."/>
            <person name="Lee K.C."/>
            <person name="Eom M.K."/>
            <person name="Kim J.-S."/>
            <person name="Kang S.W."/>
            <person name="Sin Y."/>
            <person name="Lee J.-S."/>
        </authorList>
    </citation>
    <scope>NUCLEOTIDE SEQUENCE [LARGE SCALE GENOMIC DNA]</scope>
    <source>
        <strain evidence="1 2">B3-10</strain>
    </source>
</reference>